<dbReference type="HAMAP" id="MF_02124">
    <property type="entry name" value="GlgE"/>
    <property type="match status" value="1"/>
</dbReference>
<keyword evidence="4 6" id="KW-0119">Carbohydrate metabolism</keyword>
<dbReference type="CDD" id="cd11344">
    <property type="entry name" value="AmyAc_GlgE_like"/>
    <property type="match status" value="1"/>
</dbReference>
<dbReference type="Gene3D" id="2.60.40.1180">
    <property type="entry name" value="Golgi alpha-mannosidase II"/>
    <property type="match status" value="1"/>
</dbReference>
<dbReference type="SMART" id="SM00642">
    <property type="entry name" value="Aamy"/>
    <property type="match status" value="1"/>
</dbReference>
<feature type="binding site" evidence="6">
    <location>
        <begin position="959"/>
        <end position="960"/>
    </location>
    <ligand>
        <name>alpha-maltose 1-phosphate</name>
        <dbReference type="ChEBI" id="CHEBI:63576"/>
    </ligand>
</feature>
<reference evidence="9 10" key="1">
    <citation type="submission" date="2024-05" db="EMBL/GenBank/DDBJ databases">
        <title>Achromobacter denitrificans. BP1, complete genome.</title>
        <authorList>
            <person name="Zhang B."/>
        </authorList>
    </citation>
    <scope>NUCLEOTIDE SEQUENCE [LARGE SCALE GENOMIC DNA]</scope>
    <source>
        <strain evidence="9 10">BP1</strain>
    </source>
</reference>
<sequence length="1088" mass="120310">MPTSTAAIPVQAPLRLYRVLGGAQGRLPPGSVARPDAALCARLRRRGFNALLLPAPWLLAPGGGTRAPVDADRALLDASPVPITQWFDGAAETLSKQGLALYVDVALDRCARGAVEGTAGPDWYLPPAEDPARDPRQPVEAREVRTLRDGPLPPGFLAAWIERLERWARHGVTGFMFQAPHSLPGEDWATLAATLRRHHPGLRLLAWAAGLTPARLAGLRDARFDGLCSSLPWWDYRSEWLAEEDARLRDIAPVIAAPPGAGDAGPAASARGRRAIWSAALCADGLMLDEADEHTLPDVEAVNRWLADARPQGPLRMAGGRDGRCTVLLRDTAEGATAALALNPSAHAEALLDWDALAPMLPPADIVPLAPPVGDTAGGHILAPADCALFLLEPTQPVLEPSRRLRARPDGAASPRIAVEAVSPTVNGGEFAVKCIPHERIAVRADIYMDGHEQLAAELRWRAVDETRWRVQPFVRGENDRWEAAFRPRRVGAHEFVVCAWFDAWETFRHDLELKHKAGRDLRLERMEGVQLLRAALARAEAETDAGADPESGSRPARDTLQDALGRLAAPSADEGSAADMEGSPPDEEQIALLLDDGLARAMRALDDRPFEAVSPQPYPLWVDRREACFSSWYELFPRSQSPQPGRHGTFDDVIQRLPDVRAMGFDVLYLPPIHPIGQRNRKGRNNSLRAEPDDVGSPYAIGSPDGGHDAIEPRLGRLEDFLRLVEAARGQGMEMALDFAIQCSPDHPWLAQHPDWFSWRPDGSLRYAENPPKKYEDIVNVAFYGAPPRRVRKLALWRALRDVVLFWARHGVRIFRVDNPHTKPLPFWQWLIADVHAQHPDVIFLSEAFTRPKMMYRLAKIGFTQSYTYFTWRNDKAELAAYLSEVSSSPAADFFRPHFFVNTPDINPYFLQTSGRPGFLIRAALAALGAGLWGVYSGFELCEAAPLPGREEYLDSEKYELRQRDWHAEGNIRAEIARLNQIRRANPALQSHRGLTLVDSGNDRVLAFYKSTPGHGNVVLAAISLDPFTPQPARIEAPLWLFGQPDTGALAAEDLLAEGRDTWQGKTRELTLLPDQPYRVWRLSLRG</sequence>
<gene>
    <name evidence="6" type="primary">glgE</name>
    <name evidence="9" type="ORF">AAIK43_09310</name>
</gene>
<dbReference type="Gene3D" id="3.20.20.80">
    <property type="entry name" value="Glycosidases"/>
    <property type="match status" value="2"/>
</dbReference>
<dbReference type="InterPro" id="IPR013780">
    <property type="entry name" value="Glyco_hydro_b"/>
</dbReference>
<feature type="binding site" evidence="6">
    <location>
        <position position="743"/>
    </location>
    <ligand>
        <name>alpha-maltose 1-phosphate</name>
        <dbReference type="ChEBI" id="CHEBI:63576"/>
    </ligand>
</feature>
<dbReference type="InterPro" id="IPR026585">
    <property type="entry name" value="GlgE"/>
</dbReference>
<dbReference type="InterPro" id="IPR021828">
    <property type="entry name" value="GlgE_dom_N/S"/>
</dbReference>
<dbReference type="RefSeq" id="WP_123787710.1">
    <property type="nucleotide sequence ID" value="NZ_CP154792.1"/>
</dbReference>
<feature type="domain" description="Glycosyl hydrolase family 13 catalytic" evidence="8">
    <location>
        <begin position="631"/>
        <end position="984"/>
    </location>
</feature>
<feature type="binding site" evidence="6">
    <location>
        <position position="683"/>
    </location>
    <ligand>
        <name>alpha-maltose 1-phosphate</name>
        <dbReference type="ChEBI" id="CHEBI:63576"/>
    </ligand>
</feature>
<evidence type="ECO:0000256" key="1">
    <source>
        <dbReference type="ARBA" id="ARBA00011738"/>
    </source>
</evidence>
<keyword evidence="2 6" id="KW-0328">Glycosyltransferase</keyword>
<proteinExistence type="inferred from homology"/>
<dbReference type="EMBL" id="CP154792">
    <property type="protein sequence ID" value="XAN18218.1"/>
    <property type="molecule type" value="Genomic_DNA"/>
</dbReference>
<evidence type="ECO:0000259" key="8">
    <source>
        <dbReference type="SMART" id="SM00642"/>
    </source>
</evidence>
<feature type="active site" description="Nucleophile" evidence="6">
    <location>
        <position position="819"/>
    </location>
</feature>
<name>A0ABZ3GCB2_ACHDE</name>
<comment type="subunit">
    <text evidence="1 6">Homodimer.</text>
</comment>
<evidence type="ECO:0000256" key="6">
    <source>
        <dbReference type="HAMAP-Rule" id="MF_02124"/>
    </source>
</evidence>
<comment type="function">
    <text evidence="6">Maltosyltransferase that uses maltose 1-phosphate (M1P) as the sugar donor to elongate linear or branched alpha-(1-&gt;4)-glucans. Is involved in a branched alpha-glucan biosynthetic pathway from trehalose, together with TreS, Mak and GlgB.</text>
</comment>
<dbReference type="Gene3D" id="1.20.58.80">
    <property type="entry name" value="Phosphotransferase system, lactose/cellobiose-type IIA subunit"/>
    <property type="match status" value="1"/>
</dbReference>
<evidence type="ECO:0000256" key="3">
    <source>
        <dbReference type="ARBA" id="ARBA00022679"/>
    </source>
</evidence>
<dbReference type="SUPFAM" id="SSF51445">
    <property type="entry name" value="(Trans)glycosidases"/>
    <property type="match status" value="2"/>
</dbReference>
<dbReference type="PANTHER" id="PTHR47786:SF2">
    <property type="entry name" value="GLYCOSYL HYDROLASE FAMILY 13 CATALYTIC DOMAIN-CONTAINING PROTEIN"/>
    <property type="match status" value="1"/>
</dbReference>
<evidence type="ECO:0000256" key="2">
    <source>
        <dbReference type="ARBA" id="ARBA00022676"/>
    </source>
</evidence>
<dbReference type="Pfam" id="PF21702">
    <property type="entry name" value="GLGE_C"/>
    <property type="match status" value="1"/>
</dbReference>
<feature type="binding site" evidence="6">
    <location>
        <position position="820"/>
    </location>
    <ligand>
        <name>alpha-maltose 1-phosphate</name>
        <dbReference type="ChEBI" id="CHEBI:63576"/>
    </ligand>
</feature>
<protein>
    <recommendedName>
        <fullName evidence="6">Alpha-1,4-glucan:maltose-1-phosphate maltosyltransferase</fullName>
        <shortName evidence="6">GMPMT</shortName>
        <ecNumber evidence="6">2.4.99.16</ecNumber>
    </recommendedName>
    <alternativeName>
        <fullName evidence="6">(1-&gt;4)-alpha-D-glucan:maltose-1-phosphate alpha-D-maltosyltransferase</fullName>
    </alternativeName>
</protein>
<dbReference type="Proteomes" id="UP001446337">
    <property type="component" value="Chromosome"/>
</dbReference>
<dbReference type="Pfam" id="PF11896">
    <property type="entry name" value="GlgE_dom_N_S"/>
    <property type="match status" value="1"/>
</dbReference>
<dbReference type="InterPro" id="IPR013783">
    <property type="entry name" value="Ig-like_fold"/>
</dbReference>
<evidence type="ECO:0000313" key="9">
    <source>
        <dbReference type="EMBL" id="XAN18218.1"/>
    </source>
</evidence>
<dbReference type="InterPro" id="IPR006047">
    <property type="entry name" value="GH13_cat_dom"/>
</dbReference>
<evidence type="ECO:0000256" key="5">
    <source>
        <dbReference type="ARBA" id="ARBA00048735"/>
    </source>
</evidence>
<comment type="similarity">
    <text evidence="6">Belongs to the glycosyl hydrolase 13 family. GlgE subfamily.</text>
</comment>
<feature type="binding site" evidence="6">
    <location>
        <position position="778"/>
    </location>
    <ligand>
        <name>alpha-maltose 1-phosphate</name>
        <dbReference type="ChEBI" id="CHEBI:63576"/>
    </ligand>
</feature>
<comment type="catalytic activity">
    <reaction evidence="5 6">
        <text>alpha-maltose 1-phosphate + [(1-&gt;4)-alpha-D-glucosyl](n) = [(1-&gt;4)-alpha-D-glucosyl](n+2) + phosphate</text>
        <dbReference type="Rhea" id="RHEA:42692"/>
        <dbReference type="Rhea" id="RHEA-COMP:9584"/>
        <dbReference type="Rhea" id="RHEA-COMP:10183"/>
        <dbReference type="ChEBI" id="CHEBI:15444"/>
        <dbReference type="ChEBI" id="CHEBI:43474"/>
        <dbReference type="ChEBI" id="CHEBI:63576"/>
        <dbReference type="EC" id="2.4.99.16"/>
    </reaction>
</comment>
<dbReference type="Gene3D" id="2.60.40.10">
    <property type="entry name" value="Immunoglobulins"/>
    <property type="match status" value="1"/>
</dbReference>
<dbReference type="PANTHER" id="PTHR47786">
    <property type="entry name" value="ALPHA-1,4-GLUCAN:MALTOSE-1-PHOSPHATE MALTOSYLTRANSFERASE"/>
    <property type="match status" value="1"/>
</dbReference>
<keyword evidence="3 6" id="KW-0808">Transferase</keyword>
<feature type="site" description="Transition state stabilizer" evidence="6">
    <location>
        <position position="906"/>
    </location>
</feature>
<dbReference type="InterPro" id="IPR049171">
    <property type="entry name" value="GLGE_C"/>
</dbReference>
<keyword evidence="10" id="KW-1185">Reference proteome</keyword>
<accession>A0ABZ3GCB2</accession>
<feature type="region of interest" description="Disordered" evidence="7">
    <location>
        <begin position="677"/>
        <end position="709"/>
    </location>
</feature>
<dbReference type="InterPro" id="IPR017853">
    <property type="entry name" value="GH"/>
</dbReference>
<dbReference type="EC" id="2.4.99.16" evidence="6"/>
<evidence type="ECO:0000313" key="10">
    <source>
        <dbReference type="Proteomes" id="UP001446337"/>
    </source>
</evidence>
<evidence type="ECO:0000256" key="4">
    <source>
        <dbReference type="ARBA" id="ARBA00023277"/>
    </source>
</evidence>
<evidence type="ECO:0000256" key="7">
    <source>
        <dbReference type="SAM" id="MobiDB-lite"/>
    </source>
</evidence>
<organism evidence="9 10">
    <name type="scientific">Achromobacter denitrificans</name>
    <name type="common">Alcaligenes denitrificans</name>
    <dbReference type="NCBI Taxonomy" id="32002"/>
    <lineage>
        <taxon>Bacteria</taxon>
        <taxon>Pseudomonadati</taxon>
        <taxon>Pseudomonadota</taxon>
        <taxon>Betaproteobacteria</taxon>
        <taxon>Burkholderiales</taxon>
        <taxon>Alcaligenaceae</taxon>
        <taxon>Achromobacter</taxon>
    </lineage>
</organism>
<feature type="active site" description="Proton donor" evidence="6">
    <location>
        <position position="848"/>
    </location>
</feature>